<dbReference type="Pfam" id="PF02607">
    <property type="entry name" value="B12-binding_2"/>
    <property type="match status" value="1"/>
</dbReference>
<reference evidence="6 7" key="1">
    <citation type="submission" date="2023-12" db="EMBL/GenBank/DDBJ databases">
        <title>Whole-genome sequencing of halo(alkali)philic microorganisms from hypersaline lakes.</title>
        <authorList>
            <person name="Sorokin D.Y."/>
            <person name="Merkel A.Y."/>
            <person name="Messina E."/>
            <person name="Yakimov M."/>
        </authorList>
    </citation>
    <scope>NUCLEOTIDE SEQUENCE [LARGE SCALE GENOMIC DNA]</scope>
    <source>
        <strain evidence="6 7">AB-CW1</strain>
    </source>
</reference>
<evidence type="ECO:0000313" key="7">
    <source>
        <dbReference type="Proteomes" id="UP001302316"/>
    </source>
</evidence>
<evidence type="ECO:0000256" key="3">
    <source>
        <dbReference type="ARBA" id="ARBA00023163"/>
    </source>
</evidence>
<keyword evidence="3" id="KW-0804">Transcription</keyword>
<dbReference type="InterPro" id="IPR036724">
    <property type="entry name" value="Cobalamin-bd_sf"/>
</dbReference>
<evidence type="ECO:0000256" key="2">
    <source>
        <dbReference type="ARBA" id="ARBA00023125"/>
    </source>
</evidence>
<gene>
    <name evidence="6" type="ORF">VCB98_08020</name>
</gene>
<protein>
    <submittedName>
        <fullName evidence="6">MerR family transcriptional regulator</fullName>
    </submittedName>
</protein>
<dbReference type="Gene3D" id="3.40.50.280">
    <property type="entry name" value="Cobalamin-binding domain"/>
    <property type="match status" value="1"/>
</dbReference>
<proteinExistence type="predicted"/>
<feature type="domain" description="B12-binding" evidence="5">
    <location>
        <begin position="176"/>
        <end position="302"/>
    </location>
</feature>
<keyword evidence="2" id="KW-0238">DNA-binding</keyword>
<feature type="domain" description="HTH merR-type" evidence="4">
    <location>
        <begin position="8"/>
        <end position="77"/>
    </location>
</feature>
<dbReference type="EMBL" id="JAYGII010000014">
    <property type="protein sequence ID" value="MEA5445763.1"/>
    <property type="molecule type" value="Genomic_DNA"/>
</dbReference>
<dbReference type="PANTHER" id="PTHR30204:SF67">
    <property type="entry name" value="HTH-TYPE TRANSCRIPTIONAL REGULATOR MLRA-RELATED"/>
    <property type="match status" value="1"/>
</dbReference>
<name>A0AAP6JF92_9GAMM</name>
<dbReference type="Gene3D" id="1.10.1660.10">
    <property type="match status" value="1"/>
</dbReference>
<dbReference type="InterPro" id="IPR006158">
    <property type="entry name" value="Cobalamin-bd"/>
</dbReference>
<dbReference type="InterPro" id="IPR003759">
    <property type="entry name" value="Cbl-bd_cap"/>
</dbReference>
<dbReference type="InterPro" id="IPR009061">
    <property type="entry name" value="DNA-bd_dom_put_sf"/>
</dbReference>
<dbReference type="CDD" id="cd01104">
    <property type="entry name" value="HTH_MlrA-CarA"/>
    <property type="match status" value="1"/>
</dbReference>
<dbReference type="InterPro" id="IPR000551">
    <property type="entry name" value="MerR-type_HTH_dom"/>
</dbReference>
<dbReference type="GO" id="GO:0003677">
    <property type="term" value="F:DNA binding"/>
    <property type="evidence" value="ECO:0007669"/>
    <property type="project" value="UniProtKB-KW"/>
</dbReference>
<dbReference type="InterPro" id="IPR047057">
    <property type="entry name" value="MerR_fam"/>
</dbReference>
<evidence type="ECO:0000313" key="6">
    <source>
        <dbReference type="EMBL" id="MEA5445763.1"/>
    </source>
</evidence>
<keyword evidence="7" id="KW-1185">Reference proteome</keyword>
<dbReference type="SMART" id="SM00422">
    <property type="entry name" value="HTH_MERR"/>
    <property type="match status" value="1"/>
</dbReference>
<dbReference type="SUPFAM" id="SSF52242">
    <property type="entry name" value="Cobalamin (vitamin B12)-binding domain"/>
    <property type="match status" value="1"/>
</dbReference>
<dbReference type="PANTHER" id="PTHR30204">
    <property type="entry name" value="REDOX-CYCLING DRUG-SENSING TRANSCRIPTIONAL ACTIVATOR SOXR"/>
    <property type="match status" value="1"/>
</dbReference>
<dbReference type="GO" id="GO:0046872">
    <property type="term" value="F:metal ion binding"/>
    <property type="evidence" value="ECO:0007669"/>
    <property type="project" value="InterPro"/>
</dbReference>
<organism evidence="6 7">
    <name type="scientific">Natronospira elongata</name>
    <dbReference type="NCBI Taxonomy" id="3110268"/>
    <lineage>
        <taxon>Bacteria</taxon>
        <taxon>Pseudomonadati</taxon>
        <taxon>Pseudomonadota</taxon>
        <taxon>Gammaproteobacteria</taxon>
        <taxon>Natronospirales</taxon>
        <taxon>Natronospiraceae</taxon>
        <taxon>Natronospira</taxon>
    </lineage>
</organism>
<dbReference type="PROSITE" id="PS51332">
    <property type="entry name" value="B12_BINDING"/>
    <property type="match status" value="1"/>
</dbReference>
<dbReference type="Proteomes" id="UP001302316">
    <property type="component" value="Unassembled WGS sequence"/>
</dbReference>
<evidence type="ECO:0000259" key="5">
    <source>
        <dbReference type="PROSITE" id="PS51332"/>
    </source>
</evidence>
<dbReference type="RefSeq" id="WP_346051516.1">
    <property type="nucleotide sequence ID" value="NZ_JAYGII010000014.1"/>
</dbReference>
<accession>A0AAP6JF92</accession>
<evidence type="ECO:0000259" key="4">
    <source>
        <dbReference type="PROSITE" id="PS50937"/>
    </source>
</evidence>
<dbReference type="GO" id="GO:0031419">
    <property type="term" value="F:cobalamin binding"/>
    <property type="evidence" value="ECO:0007669"/>
    <property type="project" value="InterPro"/>
</dbReference>
<dbReference type="PROSITE" id="PS50937">
    <property type="entry name" value="HTH_MERR_2"/>
    <property type="match status" value="1"/>
</dbReference>
<dbReference type="InterPro" id="IPR036594">
    <property type="entry name" value="Meth_synthase_dom"/>
</dbReference>
<comment type="caution">
    <text evidence="6">The sequence shown here is derived from an EMBL/GenBank/DDBJ whole genome shotgun (WGS) entry which is preliminary data.</text>
</comment>
<dbReference type="Gene3D" id="1.10.1240.10">
    <property type="entry name" value="Methionine synthase domain"/>
    <property type="match status" value="1"/>
</dbReference>
<dbReference type="AlphaFoldDB" id="A0AAP6JF92"/>
<dbReference type="Pfam" id="PF13411">
    <property type="entry name" value="MerR_1"/>
    <property type="match status" value="1"/>
</dbReference>
<keyword evidence="1" id="KW-0805">Transcription regulation</keyword>
<dbReference type="SUPFAM" id="SSF46955">
    <property type="entry name" value="Putative DNA-binding domain"/>
    <property type="match status" value="1"/>
</dbReference>
<evidence type="ECO:0000256" key="1">
    <source>
        <dbReference type="ARBA" id="ARBA00023015"/>
    </source>
</evidence>
<dbReference type="GO" id="GO:0003700">
    <property type="term" value="F:DNA-binding transcription factor activity"/>
    <property type="evidence" value="ECO:0007669"/>
    <property type="project" value="InterPro"/>
</dbReference>
<sequence length="305" mass="34011">MVDPRKELVPIRTVSRLTGVNPVTLRAWERRYGLIKPQRTPKGHRLYSRQDIDLISRVLDLLDRGMSIGQVRSALETEQSQDVSEAHDDKWQQYRANMIKAIATFDEASLEDVYNEALALYPVNVVTRLLVVPMLEEIGRRWESGEGSVAEEHFFGCYLRNKLGARFHHRPRHIGGSRLVMACLPEQYHEIGLLLFALAASTRAYDTVLLGANLPLEEIPLAVSRSRGDAVVLSSSTEPAEETLSQSLVSLVEAVKVPVFVGGRFSDEAIEKITDAGAIFLGDEIETGLRLMREHLDARGRAGVA</sequence>
<dbReference type="CDD" id="cd02065">
    <property type="entry name" value="B12-binding_like"/>
    <property type="match status" value="1"/>
</dbReference>